<evidence type="ECO:0000313" key="2">
    <source>
        <dbReference type="Proteomes" id="UP001153678"/>
    </source>
</evidence>
<dbReference type="EMBL" id="CAMKVN010003282">
    <property type="protein sequence ID" value="CAI2184253.1"/>
    <property type="molecule type" value="Genomic_DNA"/>
</dbReference>
<reference evidence="1" key="1">
    <citation type="submission" date="2022-08" db="EMBL/GenBank/DDBJ databases">
        <authorList>
            <person name="Kallberg Y."/>
            <person name="Tangrot J."/>
            <person name="Rosling A."/>
        </authorList>
    </citation>
    <scope>NUCLEOTIDE SEQUENCE</scope>
    <source>
        <strain evidence="1">Wild A</strain>
    </source>
</reference>
<sequence>MIRSKYAYNFNTCNTVSVLPQIFDHAIVICSIDNYLKVKNNKRNILKKTIYDYDKMTDEL</sequence>
<protein>
    <submittedName>
        <fullName evidence="1">3174_t:CDS:1</fullName>
    </submittedName>
</protein>
<dbReference type="AlphaFoldDB" id="A0A9W4SX98"/>
<evidence type="ECO:0000313" key="1">
    <source>
        <dbReference type="EMBL" id="CAI2184253.1"/>
    </source>
</evidence>
<organism evidence="1 2">
    <name type="scientific">Funneliformis geosporum</name>
    <dbReference type="NCBI Taxonomy" id="1117311"/>
    <lineage>
        <taxon>Eukaryota</taxon>
        <taxon>Fungi</taxon>
        <taxon>Fungi incertae sedis</taxon>
        <taxon>Mucoromycota</taxon>
        <taxon>Glomeromycotina</taxon>
        <taxon>Glomeromycetes</taxon>
        <taxon>Glomerales</taxon>
        <taxon>Glomeraceae</taxon>
        <taxon>Funneliformis</taxon>
    </lineage>
</organism>
<dbReference type="Proteomes" id="UP001153678">
    <property type="component" value="Unassembled WGS sequence"/>
</dbReference>
<proteinExistence type="predicted"/>
<name>A0A9W4SX98_9GLOM</name>
<accession>A0A9W4SX98</accession>
<comment type="caution">
    <text evidence="1">The sequence shown here is derived from an EMBL/GenBank/DDBJ whole genome shotgun (WGS) entry which is preliminary data.</text>
</comment>
<keyword evidence="2" id="KW-1185">Reference proteome</keyword>
<gene>
    <name evidence="1" type="ORF">FWILDA_LOCUS11487</name>
</gene>